<dbReference type="InterPro" id="IPR041426">
    <property type="entry name" value="Mos1_HTH"/>
</dbReference>
<dbReference type="Proteomes" id="UP000230233">
    <property type="component" value="Chromosome X"/>
</dbReference>
<evidence type="ECO:0000259" key="1">
    <source>
        <dbReference type="PROSITE" id="PS50181"/>
    </source>
</evidence>
<evidence type="ECO:0000313" key="3">
    <source>
        <dbReference type="Proteomes" id="UP000230233"/>
    </source>
</evidence>
<dbReference type="InterPro" id="IPR002900">
    <property type="entry name" value="DUF38/FTH_CAE_spp"/>
</dbReference>
<dbReference type="InterPro" id="IPR001810">
    <property type="entry name" value="F-box_dom"/>
</dbReference>
<dbReference type="CDD" id="cd22150">
    <property type="entry name" value="F-box_CeFBXA-like"/>
    <property type="match status" value="1"/>
</dbReference>
<dbReference type="PROSITE" id="PS50181">
    <property type="entry name" value="FBOX"/>
    <property type="match status" value="1"/>
</dbReference>
<keyword evidence="3" id="KW-1185">Reference proteome</keyword>
<dbReference type="InterPro" id="IPR040161">
    <property type="entry name" value="FB224"/>
</dbReference>
<dbReference type="GO" id="GO:0045087">
    <property type="term" value="P:innate immune response"/>
    <property type="evidence" value="ECO:0007669"/>
    <property type="project" value="TreeGrafter"/>
</dbReference>
<feature type="domain" description="F-box" evidence="1">
    <location>
        <begin position="74"/>
        <end position="121"/>
    </location>
</feature>
<proteinExistence type="predicted"/>
<sequence length="424" mass="50294">MKASSNIIKKNHLCIKTCILYEVLQKKPIFDSYRNFCNTVGKDVMEYLDFEFWYYRFYHGQMDFYYDRSADPKPKKLVDIPVVSMIKIAEYLDPVERTRLRTMNHAIKDVADSFPPVFEEINVSLKDRYLRWSWNDKHFWCFKKGRGHLLHKPNNTRVANREKSYIKKSLELLAPVLKMPNIQVNHFSLHLHEEELDPDDLLPVPFSPRSVFIYSHNANKVVQFLTAMNPGYLESICLEIRYLRALQNDDRIVFETDQFKQAKSVEFKSDWTTFDVESLVNFSHLKSFKCYMSMENTIQDVPRIRDQQVKWVDKGAHPPDVAKREVRVKNGMLSVWWSTKEWSIGSCQTISTFEEFESCELKFCKRRYSMRTFAVALGEVLPIGPLVEQATIKHRYQIPESNECLEYEMKENRDFCFMNIVKVR</sequence>
<dbReference type="AlphaFoldDB" id="A0A2G5SPM7"/>
<evidence type="ECO:0000313" key="2">
    <source>
        <dbReference type="EMBL" id="PIC16958.1"/>
    </source>
</evidence>
<dbReference type="EMBL" id="PDUG01000006">
    <property type="protein sequence ID" value="PIC16958.1"/>
    <property type="molecule type" value="Genomic_DNA"/>
</dbReference>
<name>A0A2G5SPM7_9PELO</name>
<dbReference type="Pfam" id="PF17906">
    <property type="entry name" value="HTH_48"/>
    <property type="match status" value="1"/>
</dbReference>
<dbReference type="PANTHER" id="PTHR23015:SF4">
    <property type="entry name" value="DUF38 DOMAIN-CONTAINING PROTEIN-RELATED"/>
    <property type="match status" value="1"/>
</dbReference>
<dbReference type="PANTHER" id="PTHR23015">
    <property type="entry name" value="UNCHARACTERIZED C.ELEGANS PROTEIN"/>
    <property type="match status" value="1"/>
</dbReference>
<reference evidence="3" key="1">
    <citation type="submission" date="2017-10" db="EMBL/GenBank/DDBJ databases">
        <title>Rapid genome shrinkage in a self-fertile nematode reveals novel sperm competition proteins.</title>
        <authorList>
            <person name="Yin D."/>
            <person name="Schwarz E.M."/>
            <person name="Thomas C.G."/>
            <person name="Felde R.L."/>
            <person name="Korf I.F."/>
            <person name="Cutter A.D."/>
            <person name="Schartner C.M."/>
            <person name="Ralston E.J."/>
            <person name="Meyer B.J."/>
            <person name="Haag E.S."/>
        </authorList>
    </citation>
    <scope>NUCLEOTIDE SEQUENCE [LARGE SCALE GENOMIC DNA]</scope>
    <source>
        <strain evidence="3">JU1422</strain>
    </source>
</reference>
<organism evidence="2 3">
    <name type="scientific">Caenorhabditis nigoni</name>
    <dbReference type="NCBI Taxonomy" id="1611254"/>
    <lineage>
        <taxon>Eukaryota</taxon>
        <taxon>Metazoa</taxon>
        <taxon>Ecdysozoa</taxon>
        <taxon>Nematoda</taxon>
        <taxon>Chromadorea</taxon>
        <taxon>Rhabditida</taxon>
        <taxon>Rhabditina</taxon>
        <taxon>Rhabditomorpha</taxon>
        <taxon>Rhabditoidea</taxon>
        <taxon>Rhabditidae</taxon>
        <taxon>Peloderinae</taxon>
        <taxon>Caenorhabditis</taxon>
    </lineage>
</organism>
<comment type="caution">
    <text evidence="2">The sequence shown here is derived from an EMBL/GenBank/DDBJ whole genome shotgun (WGS) entry which is preliminary data.</text>
</comment>
<dbReference type="Pfam" id="PF01827">
    <property type="entry name" value="FTH"/>
    <property type="match status" value="1"/>
</dbReference>
<protein>
    <recommendedName>
        <fullName evidence="1">F-box domain-containing protein</fullName>
    </recommendedName>
</protein>
<accession>A0A2G5SPM7</accession>
<gene>
    <name evidence="2" type="primary">Cnig_chr_X.g23372</name>
    <name evidence="2" type="ORF">B9Z55_023372</name>
</gene>